<feature type="active site" evidence="2">
    <location>
        <position position="27"/>
    </location>
</feature>
<dbReference type="PROSITE" id="PS01066">
    <property type="entry name" value="UPP_SYNTHASE"/>
    <property type="match status" value="1"/>
</dbReference>
<dbReference type="GO" id="GO:0016094">
    <property type="term" value="P:polyprenol biosynthetic process"/>
    <property type="evidence" value="ECO:0007669"/>
    <property type="project" value="TreeGrafter"/>
</dbReference>
<dbReference type="Proteomes" id="UP000184089">
    <property type="component" value="Unassembled WGS sequence"/>
</dbReference>
<feature type="binding site" evidence="2">
    <location>
        <begin position="200"/>
        <end position="202"/>
    </location>
    <ligand>
        <name>substrate</name>
    </ligand>
</feature>
<dbReference type="GO" id="GO:0000287">
    <property type="term" value="F:magnesium ion binding"/>
    <property type="evidence" value="ECO:0007669"/>
    <property type="project" value="UniProtKB-UniRule"/>
</dbReference>
<evidence type="ECO:0000313" key="3">
    <source>
        <dbReference type="EMBL" id="MZL68729.1"/>
    </source>
</evidence>
<dbReference type="GO" id="GO:0045547">
    <property type="term" value="F:ditrans,polycis-polyprenyl diphosphate synthase [(2E,6E)-farnesyl diphosphate specific] activity"/>
    <property type="evidence" value="ECO:0007669"/>
    <property type="project" value="TreeGrafter"/>
</dbReference>
<evidence type="ECO:0000256" key="1">
    <source>
        <dbReference type="ARBA" id="ARBA00022679"/>
    </source>
</evidence>
<dbReference type="HAMAP" id="MF_01139">
    <property type="entry name" value="ISPT"/>
    <property type="match status" value="1"/>
</dbReference>
<reference evidence="4" key="1">
    <citation type="submission" date="2016-11" db="EMBL/GenBank/DDBJ databases">
        <authorList>
            <person name="Varghese N."/>
            <person name="Submissions S."/>
        </authorList>
    </citation>
    <scope>NUCLEOTIDE SEQUENCE</scope>
    <source>
        <strain evidence="4">DSM 4029</strain>
    </source>
</reference>
<reference evidence="3 6" key="3">
    <citation type="journal article" date="2019" name="Nat. Med.">
        <title>A library of human gut bacterial isolates paired with longitudinal multiomics data enables mechanistic microbiome research.</title>
        <authorList>
            <person name="Poyet M."/>
            <person name="Groussin M."/>
            <person name="Gibbons S.M."/>
            <person name="Avila-Pacheco J."/>
            <person name="Jiang X."/>
            <person name="Kearney S.M."/>
            <person name="Perrotta A.R."/>
            <person name="Berdy B."/>
            <person name="Zhao S."/>
            <person name="Lieberman T.D."/>
            <person name="Swanson P.K."/>
            <person name="Smith M."/>
            <person name="Roesemann S."/>
            <person name="Alexander J.E."/>
            <person name="Rich S.A."/>
            <person name="Livny J."/>
            <person name="Vlamakis H."/>
            <person name="Clish C."/>
            <person name="Bullock K."/>
            <person name="Deik A."/>
            <person name="Scott J."/>
            <person name="Pierce K.A."/>
            <person name="Xavier R.J."/>
            <person name="Alm E.J."/>
        </authorList>
    </citation>
    <scope>NUCLEOTIDE SEQUENCE [LARGE SCALE GENOMIC DNA]</scope>
    <source>
        <strain evidence="3 6">BIOML-A2</strain>
    </source>
</reference>
<comment type="subunit">
    <text evidence="2">Homodimer.</text>
</comment>
<feature type="binding site" evidence="2">
    <location>
        <position position="76"/>
    </location>
    <ligand>
        <name>substrate</name>
    </ligand>
</feature>
<feature type="binding site" evidence="2">
    <location>
        <position position="78"/>
    </location>
    <ligand>
        <name>substrate</name>
    </ligand>
</feature>
<dbReference type="EMBL" id="FQVY01000001">
    <property type="protein sequence ID" value="SHF70078.1"/>
    <property type="molecule type" value="Genomic_DNA"/>
</dbReference>
<keyword evidence="1 2" id="KW-0808">Transferase</keyword>
<feature type="binding site" evidence="2">
    <location>
        <position position="40"/>
    </location>
    <ligand>
        <name>substrate</name>
    </ligand>
</feature>
<dbReference type="AlphaFoldDB" id="A0AAQ1MBM8"/>
<comment type="function">
    <text evidence="2">Catalyzes the condensation of isopentenyl diphosphate (IPP) with allylic pyrophosphates generating different type of terpenoids.</text>
</comment>
<dbReference type="Gene3D" id="3.40.1180.10">
    <property type="entry name" value="Decaprenyl diphosphate synthase-like"/>
    <property type="match status" value="1"/>
</dbReference>
<accession>A0AAQ1MBM8</accession>
<dbReference type="InterPro" id="IPR036424">
    <property type="entry name" value="UPP_synth-like_sf"/>
</dbReference>
<feature type="binding site" evidence="2">
    <location>
        <begin position="72"/>
        <end position="74"/>
    </location>
    <ligand>
        <name>substrate</name>
    </ligand>
</feature>
<feature type="binding site" evidence="2">
    <location>
        <position position="44"/>
    </location>
    <ligand>
        <name>substrate</name>
    </ligand>
</feature>
<evidence type="ECO:0000256" key="2">
    <source>
        <dbReference type="HAMAP-Rule" id="MF_01139"/>
    </source>
</evidence>
<dbReference type="NCBIfam" id="NF011405">
    <property type="entry name" value="PRK14830.1"/>
    <property type="match status" value="1"/>
</dbReference>
<dbReference type="PANTHER" id="PTHR10291:SF0">
    <property type="entry name" value="DEHYDRODOLICHYL DIPHOSPHATE SYNTHASE 2"/>
    <property type="match status" value="1"/>
</dbReference>
<comment type="cofactor">
    <cofactor evidence="2">
        <name>Mg(2+)</name>
        <dbReference type="ChEBI" id="CHEBI:18420"/>
    </cofactor>
    <text evidence="2">Binds 2 magnesium ions per subunit.</text>
</comment>
<keyword evidence="2" id="KW-0479">Metal-binding</keyword>
<feature type="binding site" evidence="2">
    <location>
        <position position="213"/>
    </location>
    <ligand>
        <name>Mg(2+)</name>
        <dbReference type="ChEBI" id="CHEBI:18420"/>
    </ligand>
</feature>
<comment type="similarity">
    <text evidence="2">Belongs to the UPP synthase family.</text>
</comment>
<dbReference type="Pfam" id="PF01255">
    <property type="entry name" value="Prenyltransf"/>
    <property type="match status" value="1"/>
</dbReference>
<feature type="binding site" evidence="2">
    <location>
        <position position="194"/>
    </location>
    <ligand>
        <name>substrate</name>
    </ligand>
</feature>
<comment type="caution">
    <text evidence="4">The sequence shown here is derived from an EMBL/GenBank/DDBJ whole genome shotgun (WGS) entry which is preliminary data.</text>
</comment>
<dbReference type="PANTHER" id="PTHR10291">
    <property type="entry name" value="DEHYDRODOLICHYL DIPHOSPHATE SYNTHASE FAMILY MEMBER"/>
    <property type="match status" value="1"/>
</dbReference>
<evidence type="ECO:0000313" key="4">
    <source>
        <dbReference type="EMBL" id="SHF70078.1"/>
    </source>
</evidence>
<sequence>MFFQKKKRLLAKPDFDNLPQHIGFIMDGNGRWAKRRGLPRSAGHRAGAKTFRDMVRYCKDIGIKNMTVYAFSTENWKRPKEEVEAIMDLLRSYLKDAFDHREEEVRCLILGDTAPLAPDIVALIKKLEDESRDCKQMTLNIALNYGGRAEITHAVRELAGQVQRGELAPGEITEDTISAHLYTAGQPDPDLIIRPSGEYRTSNFLLWQSAYSELVFMDVLWPDFTRRDLDRAILEYQNRDRRFGGV</sequence>
<dbReference type="EC" id="2.5.1.-" evidence="2"/>
<evidence type="ECO:0000313" key="6">
    <source>
        <dbReference type="Proteomes" id="UP000474718"/>
    </source>
</evidence>
<dbReference type="NCBIfam" id="TIGR00055">
    <property type="entry name" value="uppS"/>
    <property type="match status" value="1"/>
</dbReference>
<dbReference type="Proteomes" id="UP000474718">
    <property type="component" value="Unassembled WGS sequence"/>
</dbReference>
<proteinExistence type="inferred from homology"/>
<name>A0AAQ1MBM8_9FIRM</name>
<feature type="binding site" evidence="2">
    <location>
        <position position="32"/>
    </location>
    <ligand>
        <name>substrate</name>
    </ligand>
</feature>
<dbReference type="InterPro" id="IPR001441">
    <property type="entry name" value="UPP_synth-like"/>
</dbReference>
<reference evidence="5" key="2">
    <citation type="submission" date="2016-11" db="EMBL/GenBank/DDBJ databases">
        <authorList>
            <person name="Jaros S."/>
            <person name="Januszkiewicz K."/>
            <person name="Wedrychowicz H."/>
        </authorList>
    </citation>
    <scope>NUCLEOTIDE SEQUENCE [LARGE SCALE GENOMIC DNA]</scope>
    <source>
        <strain evidence="5">DSM 4029</strain>
    </source>
</reference>
<dbReference type="EMBL" id="WWVX01000001">
    <property type="protein sequence ID" value="MZL68729.1"/>
    <property type="molecule type" value="Genomic_DNA"/>
</dbReference>
<protein>
    <recommendedName>
        <fullName evidence="2">Isoprenyl transferase</fullName>
        <ecNumber evidence="2">2.5.1.-</ecNumber>
    </recommendedName>
</protein>
<feature type="binding site" evidence="2">
    <location>
        <begin position="28"/>
        <end position="31"/>
    </location>
    <ligand>
        <name>substrate</name>
    </ligand>
</feature>
<dbReference type="CDD" id="cd00475">
    <property type="entry name" value="Cis_IPPS"/>
    <property type="match status" value="1"/>
</dbReference>
<dbReference type="InterPro" id="IPR018520">
    <property type="entry name" value="UPP_synth-like_CS"/>
</dbReference>
<dbReference type="SUPFAM" id="SSF64005">
    <property type="entry name" value="Undecaprenyl diphosphate synthase"/>
    <property type="match status" value="1"/>
</dbReference>
<keyword evidence="2" id="KW-0460">Magnesium</keyword>
<feature type="binding site" evidence="2">
    <location>
        <position position="27"/>
    </location>
    <ligand>
        <name>Mg(2+)</name>
        <dbReference type="ChEBI" id="CHEBI:18420"/>
    </ligand>
</feature>
<feature type="active site" description="Proton acceptor" evidence="2">
    <location>
        <position position="75"/>
    </location>
</feature>
<gene>
    <name evidence="3" type="ORF">GT747_02925</name>
    <name evidence="4" type="ORF">SAMN05444424_0387</name>
</gene>
<keyword evidence="6" id="KW-1185">Reference proteome</keyword>
<evidence type="ECO:0000313" key="5">
    <source>
        <dbReference type="Proteomes" id="UP000184089"/>
    </source>
</evidence>
<dbReference type="FunFam" id="3.40.1180.10:FF:000001">
    <property type="entry name" value="(2E,6E)-farnesyl-diphosphate-specific ditrans,polycis-undecaprenyl-diphosphate synthase"/>
    <property type="match status" value="1"/>
</dbReference>
<organism evidence="4 5">
    <name type="scientific">Bittarella massiliensis</name>
    <name type="common">ex Durand et al. 2017</name>
    <dbReference type="NCBI Taxonomy" id="1720313"/>
    <lineage>
        <taxon>Bacteria</taxon>
        <taxon>Bacillati</taxon>
        <taxon>Bacillota</taxon>
        <taxon>Clostridia</taxon>
        <taxon>Eubacteriales</taxon>
        <taxon>Oscillospiraceae</taxon>
        <taxon>Bittarella (ex Durand et al. 2017)</taxon>
    </lineage>
</organism>